<dbReference type="Pfam" id="PF14638">
    <property type="entry name" value="FNIP_C"/>
    <property type="match status" value="1"/>
</dbReference>
<feature type="compositionally biased region" description="Low complexity" evidence="5">
    <location>
        <begin position="267"/>
        <end position="280"/>
    </location>
</feature>
<dbReference type="InterPro" id="IPR028085">
    <property type="entry name" value="FNIP_mid_dom"/>
</dbReference>
<keyword evidence="10" id="KW-1185">Reference proteome</keyword>
<feature type="compositionally biased region" description="Polar residues" evidence="5">
    <location>
        <begin position="282"/>
        <end position="292"/>
    </location>
</feature>
<dbReference type="AlphaFoldDB" id="A0AA88GUR9"/>
<organism evidence="9 10">
    <name type="scientific">Naegleria lovaniensis</name>
    <name type="common">Amoeba</name>
    <dbReference type="NCBI Taxonomy" id="51637"/>
    <lineage>
        <taxon>Eukaryota</taxon>
        <taxon>Discoba</taxon>
        <taxon>Heterolobosea</taxon>
        <taxon>Tetramitia</taxon>
        <taxon>Eutetramitia</taxon>
        <taxon>Vahlkampfiidae</taxon>
        <taxon>Naegleria</taxon>
    </lineage>
</organism>
<feature type="domain" description="Folliculin-interacting protein middle" evidence="7">
    <location>
        <begin position="344"/>
        <end position="603"/>
    </location>
</feature>
<comment type="similarity">
    <text evidence="2">Belongs to the FNIP family.</text>
</comment>
<gene>
    <name evidence="9" type="ORF">C9374_001617</name>
</gene>
<protein>
    <recommendedName>
        <fullName evidence="11">UDENN FNIP1/2-type domain-containing protein</fullName>
    </recommendedName>
</protein>
<keyword evidence="4" id="KW-0458">Lysosome</keyword>
<feature type="region of interest" description="Disordered" evidence="5">
    <location>
        <begin position="252"/>
        <end position="303"/>
    </location>
</feature>
<dbReference type="RefSeq" id="XP_044551277.1">
    <property type="nucleotide sequence ID" value="XM_044690944.1"/>
</dbReference>
<dbReference type="PRINTS" id="PR02073">
    <property type="entry name" value="FOLLICULNIP1"/>
</dbReference>
<feature type="domain" description="Folliculin-interacting protein C-terminal" evidence="8">
    <location>
        <begin position="699"/>
        <end position="841"/>
    </location>
</feature>
<dbReference type="InterPro" id="IPR028084">
    <property type="entry name" value="FNIP_N_dom"/>
</dbReference>
<evidence type="ECO:0008006" key="11">
    <source>
        <dbReference type="Google" id="ProtNLM"/>
    </source>
</evidence>
<evidence type="ECO:0000259" key="8">
    <source>
        <dbReference type="Pfam" id="PF14638"/>
    </source>
</evidence>
<dbReference type="Pfam" id="PF14637">
    <property type="entry name" value="FNIP_M"/>
    <property type="match status" value="1"/>
</dbReference>
<evidence type="ECO:0000256" key="3">
    <source>
        <dbReference type="ARBA" id="ARBA00023136"/>
    </source>
</evidence>
<dbReference type="InterPro" id="IPR028086">
    <property type="entry name" value="FNIP_C_dom"/>
</dbReference>
<feature type="compositionally biased region" description="Basic and acidic residues" evidence="5">
    <location>
        <begin position="315"/>
        <end position="324"/>
    </location>
</feature>
<feature type="region of interest" description="Disordered" evidence="5">
    <location>
        <begin position="149"/>
        <end position="172"/>
    </location>
</feature>
<dbReference type="InterPro" id="IPR026156">
    <property type="entry name" value="FNIP_fam"/>
</dbReference>
<dbReference type="Pfam" id="PF14636">
    <property type="entry name" value="FNIP_N"/>
    <property type="match status" value="1"/>
</dbReference>
<evidence type="ECO:0000256" key="5">
    <source>
        <dbReference type="SAM" id="MobiDB-lite"/>
    </source>
</evidence>
<evidence type="ECO:0000256" key="2">
    <source>
        <dbReference type="ARBA" id="ARBA00007541"/>
    </source>
</evidence>
<comment type="caution">
    <text evidence="9">The sequence shown here is derived from an EMBL/GenBank/DDBJ whole genome shotgun (WGS) entry which is preliminary data.</text>
</comment>
<evidence type="ECO:0000256" key="4">
    <source>
        <dbReference type="ARBA" id="ARBA00023228"/>
    </source>
</evidence>
<dbReference type="GeneID" id="68094073"/>
<comment type="subcellular location">
    <subcellularLocation>
        <location evidence="1">Lysosome membrane</location>
    </subcellularLocation>
</comment>
<feature type="compositionally biased region" description="Polar residues" evidence="5">
    <location>
        <begin position="154"/>
        <end position="164"/>
    </location>
</feature>
<sequence>MGNTVQNNIKEPRIESSLPSINGGTQHYLETFPNHLHKTDETDSIFTRSSSSSSHTHRLIDQIQFGSIPDKFCSVRILLMQSGMTGNITLYDTHNDEAFKQIRAKLHLNIKELNEKFRKERLLKRSTPSFLAKSAPSVKPLLVSMLGGEKSKSNRTIKQEQPTQKNDKQNVKQPVGLNDISILGEMLFGSIPIQIVGQNTKIHSVPQHKQTCLSKVFRVGLPVSSVISKKEQEQNLKEHHSMFSKIPEHTMSENNHSTQQHTDASPSSSSSSIRGRSGSIVHSPSNASNMPSNGAGGRVRSLSTSVAESATKEFIDSFDHDNKQQKAKKEKRKKVQKDQEVYMCKSSFGISVLLVFHDSGEDKDDLQNPNQLQRLIFSHFPLFEHRLRKLLNTCKQALQKYLKKIVEDAKEAGRLEEMFSGFTFNIRSFHGCLQESEEISKASIDFHRFIISFLHAPRFHSPIWQSHSLMPFKKGNDFSSFLNDLLLLTNEDPQNKGFMTQIISTILANHLSWIAHFTKSSETEETSPSHLLVKYLRSLYGAGYIGDDEGYEGDTSDSLSTSSCEPKKHRLGLKKFCKIIVVGSSNRQIRYCISLITYLLKSVLLLEKEFSVDKKLPGAVQNVNPSEPNMREPLVTLTPMQFLEMAPPLESKKSPKLFQKPFVGDFLPASGQSDDDNEASIKPVTLVPQPDCSVTPYTEEVEQLNLKNKFNKFGNALFGDVCTWYCGGFVISGLPRYVTFQQELIEDLEFVQTESIDGDTRLPDTASCVIVDIEGRSCNVIVSHQSRVKFEEGHASDMISNMLSEILCLKTLNDSPETNAVCEQLFQDTLYSLVLKAKLLLTLSDSLNIEQPSKNSIQAAPSLLSWRSQKKQNSKGLADVIKKKFNNNEKSKKQNPEPISYGQIAGLLGVSTSDMPLLISIASAYRADIVKKVVPQIKSTSKKKKR</sequence>
<evidence type="ECO:0000313" key="9">
    <source>
        <dbReference type="EMBL" id="KAG2387285.1"/>
    </source>
</evidence>
<feature type="region of interest" description="Disordered" evidence="5">
    <location>
        <begin position="315"/>
        <end position="336"/>
    </location>
</feature>
<proteinExistence type="inferred from homology"/>
<name>A0AA88GUR9_NAELO</name>
<feature type="compositionally biased region" description="Basic residues" evidence="5">
    <location>
        <begin position="325"/>
        <end position="335"/>
    </location>
</feature>
<feature type="compositionally biased region" description="Polar residues" evidence="5">
    <location>
        <begin position="252"/>
        <end position="266"/>
    </location>
</feature>
<feature type="region of interest" description="Disordered" evidence="5">
    <location>
        <begin position="1"/>
        <end position="22"/>
    </location>
</feature>
<dbReference type="GO" id="GO:0051087">
    <property type="term" value="F:protein-folding chaperone binding"/>
    <property type="evidence" value="ECO:0007669"/>
    <property type="project" value="TreeGrafter"/>
</dbReference>
<evidence type="ECO:0000259" key="6">
    <source>
        <dbReference type="Pfam" id="PF14636"/>
    </source>
</evidence>
<feature type="domain" description="Folliculin-interacting protein N-terminal" evidence="6">
    <location>
        <begin position="75"/>
        <end position="212"/>
    </location>
</feature>
<dbReference type="PANTHER" id="PTHR21634">
    <property type="entry name" value="RE13835P"/>
    <property type="match status" value="1"/>
</dbReference>
<evidence type="ECO:0000256" key="1">
    <source>
        <dbReference type="ARBA" id="ARBA00004656"/>
    </source>
</evidence>
<accession>A0AA88GUR9</accession>
<dbReference type="EMBL" id="PYSW02000013">
    <property type="protein sequence ID" value="KAG2387285.1"/>
    <property type="molecule type" value="Genomic_DNA"/>
</dbReference>
<dbReference type="Proteomes" id="UP000816034">
    <property type="component" value="Unassembled WGS sequence"/>
</dbReference>
<evidence type="ECO:0000259" key="7">
    <source>
        <dbReference type="Pfam" id="PF14637"/>
    </source>
</evidence>
<keyword evidence="3" id="KW-0472">Membrane</keyword>
<dbReference type="GO" id="GO:0042030">
    <property type="term" value="F:ATPase inhibitor activity"/>
    <property type="evidence" value="ECO:0007669"/>
    <property type="project" value="TreeGrafter"/>
</dbReference>
<dbReference type="PANTHER" id="PTHR21634:SF9">
    <property type="entry name" value="RE13835P"/>
    <property type="match status" value="1"/>
</dbReference>
<reference evidence="9 10" key="1">
    <citation type="journal article" date="2018" name="BMC Genomics">
        <title>The genome of Naegleria lovaniensis, the basis for a comparative approach to unravel pathogenicity factors of the human pathogenic amoeba N. fowleri.</title>
        <authorList>
            <person name="Liechti N."/>
            <person name="Schurch N."/>
            <person name="Bruggmann R."/>
            <person name="Wittwer M."/>
        </authorList>
    </citation>
    <scope>NUCLEOTIDE SEQUENCE [LARGE SCALE GENOMIC DNA]</scope>
    <source>
        <strain evidence="9 10">ATCC 30569</strain>
    </source>
</reference>
<dbReference type="GO" id="GO:0005765">
    <property type="term" value="C:lysosomal membrane"/>
    <property type="evidence" value="ECO:0007669"/>
    <property type="project" value="UniProtKB-SubCell"/>
</dbReference>
<evidence type="ECO:0000313" key="10">
    <source>
        <dbReference type="Proteomes" id="UP000816034"/>
    </source>
</evidence>